<dbReference type="SUPFAM" id="SSF81321">
    <property type="entry name" value="Family A G protein-coupled receptor-like"/>
    <property type="match status" value="1"/>
</dbReference>
<dbReference type="PANTHER" id="PTHR24243">
    <property type="entry name" value="G-PROTEIN COUPLED RECEPTOR"/>
    <property type="match status" value="1"/>
</dbReference>
<keyword evidence="6" id="KW-0675">Receptor</keyword>
<evidence type="ECO:0000256" key="8">
    <source>
        <dbReference type="SAM" id="Phobius"/>
    </source>
</evidence>
<feature type="transmembrane region" description="Helical" evidence="8">
    <location>
        <begin position="76"/>
        <end position="96"/>
    </location>
</feature>
<reference evidence="11" key="1">
    <citation type="submission" date="2025-08" db="UniProtKB">
        <authorList>
            <consortium name="RefSeq"/>
        </authorList>
    </citation>
    <scope>IDENTIFICATION</scope>
    <source>
        <tissue evidence="11">Gonads</tissue>
    </source>
</reference>
<evidence type="ECO:0000313" key="10">
    <source>
        <dbReference type="Proteomes" id="UP000085678"/>
    </source>
</evidence>
<dbReference type="GO" id="GO:0004930">
    <property type="term" value="F:G protein-coupled receptor activity"/>
    <property type="evidence" value="ECO:0007669"/>
    <property type="project" value="UniProtKB-KW"/>
</dbReference>
<feature type="domain" description="G-protein coupled receptors family 1 profile" evidence="9">
    <location>
        <begin position="16"/>
        <end position="305"/>
    </location>
</feature>
<accession>A0A1S3HHY3</accession>
<dbReference type="PANTHER" id="PTHR24243:SF230">
    <property type="entry name" value="G-PROTEIN COUPLED RECEPTORS FAMILY 1 PROFILE DOMAIN-CONTAINING PROTEIN"/>
    <property type="match status" value="1"/>
</dbReference>
<protein>
    <submittedName>
        <fullName evidence="11">Uncharacterized protein LOC106154696</fullName>
    </submittedName>
</protein>
<sequence length="345" mass="40142">MRVVGRPLIYSIGIICNFLAIAVFSQRAFRRTSSCMILTAVAVADIFILTHGYFYWAEYDLLTPTLSHDEFTCKAVTFIEYFGPELSVFLLLLLGAERVLKAGHRDLHEKYFTPCRTAVAIVVLVVVLVLLNIPVLTAHIYLEDPCLGMVCWNILEHNGEEALNSTDKNYFLFYRYLVLTLYGLLPYVGLPLLNGWLYWITRKQYRSINDDKFERIPDPDHPHYEDEELLVHTQKLEHDKRELTRLVILVTASFCLLTMGYNIIQGHLYKIHNAKTEHKQAVNAMIYSVFVLLFYLNHASNFFLYCLSCKVYREELKDMIMRKTRKTKAILTNTLLHATNNDRRL</sequence>
<evidence type="ECO:0000256" key="4">
    <source>
        <dbReference type="ARBA" id="ARBA00023040"/>
    </source>
</evidence>
<feature type="transmembrane region" description="Helical" evidence="8">
    <location>
        <begin position="243"/>
        <end position="264"/>
    </location>
</feature>
<keyword evidence="3 8" id="KW-1133">Transmembrane helix</keyword>
<keyword evidence="2 8" id="KW-0812">Transmembrane</keyword>
<feature type="transmembrane region" description="Helical" evidence="8">
    <location>
        <begin position="6"/>
        <end position="24"/>
    </location>
</feature>
<dbReference type="InterPro" id="IPR000276">
    <property type="entry name" value="GPCR_Rhodpsn"/>
</dbReference>
<dbReference type="Gene3D" id="1.20.1070.10">
    <property type="entry name" value="Rhodopsin 7-helix transmembrane proteins"/>
    <property type="match status" value="1"/>
</dbReference>
<evidence type="ECO:0000259" key="9">
    <source>
        <dbReference type="PROSITE" id="PS50262"/>
    </source>
</evidence>
<dbReference type="GO" id="GO:0005886">
    <property type="term" value="C:plasma membrane"/>
    <property type="evidence" value="ECO:0007669"/>
    <property type="project" value="TreeGrafter"/>
</dbReference>
<dbReference type="OrthoDB" id="6086428at2759"/>
<keyword evidence="5 8" id="KW-0472">Membrane</keyword>
<organism evidence="10 11">
    <name type="scientific">Lingula anatina</name>
    <name type="common">Brachiopod</name>
    <name type="synonym">Lingula unguis</name>
    <dbReference type="NCBI Taxonomy" id="7574"/>
    <lineage>
        <taxon>Eukaryota</taxon>
        <taxon>Metazoa</taxon>
        <taxon>Spiralia</taxon>
        <taxon>Lophotrochozoa</taxon>
        <taxon>Brachiopoda</taxon>
        <taxon>Linguliformea</taxon>
        <taxon>Lingulata</taxon>
        <taxon>Lingulida</taxon>
        <taxon>Linguloidea</taxon>
        <taxon>Lingulidae</taxon>
        <taxon>Lingula</taxon>
    </lineage>
</organism>
<keyword evidence="4" id="KW-0297">G-protein coupled receptor</keyword>
<dbReference type="InterPro" id="IPR017452">
    <property type="entry name" value="GPCR_Rhodpsn_7TM"/>
</dbReference>
<evidence type="ECO:0000256" key="2">
    <source>
        <dbReference type="ARBA" id="ARBA00022692"/>
    </source>
</evidence>
<evidence type="ECO:0000256" key="1">
    <source>
        <dbReference type="ARBA" id="ARBA00004141"/>
    </source>
</evidence>
<feature type="transmembrane region" description="Helical" evidence="8">
    <location>
        <begin position="173"/>
        <end position="199"/>
    </location>
</feature>
<evidence type="ECO:0000256" key="5">
    <source>
        <dbReference type="ARBA" id="ARBA00023136"/>
    </source>
</evidence>
<feature type="transmembrane region" description="Helical" evidence="8">
    <location>
        <begin position="284"/>
        <end position="307"/>
    </location>
</feature>
<evidence type="ECO:0000256" key="3">
    <source>
        <dbReference type="ARBA" id="ARBA00022989"/>
    </source>
</evidence>
<gene>
    <name evidence="11" type="primary">LOC106154696</name>
</gene>
<name>A0A1S3HHY3_LINAN</name>
<keyword evidence="7" id="KW-0807">Transducer</keyword>
<dbReference type="RefSeq" id="XP_013384599.1">
    <property type="nucleotide sequence ID" value="XM_013529145.1"/>
</dbReference>
<dbReference type="Pfam" id="PF00001">
    <property type="entry name" value="7tm_1"/>
    <property type="match status" value="1"/>
</dbReference>
<dbReference type="AlphaFoldDB" id="A0A1S3HHY3"/>
<dbReference type="InParanoid" id="A0A1S3HHY3"/>
<keyword evidence="10" id="KW-1185">Reference proteome</keyword>
<dbReference type="CDD" id="cd00637">
    <property type="entry name" value="7tm_classA_rhodopsin-like"/>
    <property type="match status" value="1"/>
</dbReference>
<dbReference type="PROSITE" id="PS50262">
    <property type="entry name" value="G_PROTEIN_RECEP_F1_2"/>
    <property type="match status" value="1"/>
</dbReference>
<evidence type="ECO:0000256" key="6">
    <source>
        <dbReference type="ARBA" id="ARBA00023170"/>
    </source>
</evidence>
<dbReference type="KEGG" id="lak:106154696"/>
<evidence type="ECO:0000256" key="7">
    <source>
        <dbReference type="ARBA" id="ARBA00023224"/>
    </source>
</evidence>
<feature type="transmembrane region" description="Helical" evidence="8">
    <location>
        <begin position="36"/>
        <end position="56"/>
    </location>
</feature>
<proteinExistence type="predicted"/>
<evidence type="ECO:0000313" key="11">
    <source>
        <dbReference type="RefSeq" id="XP_013384599.1"/>
    </source>
</evidence>
<feature type="transmembrane region" description="Helical" evidence="8">
    <location>
        <begin position="117"/>
        <end position="142"/>
    </location>
</feature>
<dbReference type="GeneID" id="106154696"/>
<dbReference type="Proteomes" id="UP000085678">
    <property type="component" value="Unplaced"/>
</dbReference>
<comment type="subcellular location">
    <subcellularLocation>
        <location evidence="1">Membrane</location>
        <topology evidence="1">Multi-pass membrane protein</topology>
    </subcellularLocation>
</comment>